<keyword evidence="1" id="KW-1133">Transmembrane helix</keyword>
<organism evidence="3">
    <name type="scientific">marine metagenome</name>
    <dbReference type="NCBI Taxonomy" id="408172"/>
    <lineage>
        <taxon>unclassified sequences</taxon>
        <taxon>metagenomes</taxon>
        <taxon>ecological metagenomes</taxon>
    </lineage>
</organism>
<feature type="non-terminal residue" evidence="3">
    <location>
        <position position="1"/>
    </location>
</feature>
<evidence type="ECO:0000313" key="3">
    <source>
        <dbReference type="EMBL" id="SVD91365.1"/>
    </source>
</evidence>
<protein>
    <recommendedName>
        <fullName evidence="2">Fungal lipase-type domain-containing protein</fullName>
    </recommendedName>
</protein>
<keyword evidence="1" id="KW-0472">Membrane</keyword>
<feature type="domain" description="Fungal lipase-type" evidence="2">
    <location>
        <begin position="106"/>
        <end position="176"/>
    </location>
</feature>
<name>A0A382Z8E9_9ZZZZ</name>
<feature type="transmembrane region" description="Helical" evidence="1">
    <location>
        <begin position="21"/>
        <end position="39"/>
    </location>
</feature>
<dbReference type="GO" id="GO:0006629">
    <property type="term" value="P:lipid metabolic process"/>
    <property type="evidence" value="ECO:0007669"/>
    <property type="project" value="InterPro"/>
</dbReference>
<sequence>VLFCNRLFVAVRSGRDMLIKNLSFGLNIFGIVLVIFLISSCTVTKQFLNRQGESGHKTTLPVEPAELLEMAYYCDEAYNNTDNKFEFLNDNQFSYQVKQDQGVTILIFRGTSNGNNILTDIDFRPFEDEPLSEKWGTKVFLHRGFRDAAAFLEKDIKTNYKLEKTVYLTGHSLGGA</sequence>
<feature type="non-terminal residue" evidence="3">
    <location>
        <position position="176"/>
    </location>
</feature>
<accession>A0A382Z8E9</accession>
<gene>
    <name evidence="3" type="ORF">METZ01_LOCUS444219</name>
</gene>
<dbReference type="Gene3D" id="3.40.50.1820">
    <property type="entry name" value="alpha/beta hydrolase"/>
    <property type="match status" value="1"/>
</dbReference>
<dbReference type="SUPFAM" id="SSF53474">
    <property type="entry name" value="alpha/beta-Hydrolases"/>
    <property type="match status" value="1"/>
</dbReference>
<dbReference type="EMBL" id="UINC01181598">
    <property type="protein sequence ID" value="SVD91365.1"/>
    <property type="molecule type" value="Genomic_DNA"/>
</dbReference>
<proteinExistence type="predicted"/>
<dbReference type="Pfam" id="PF01764">
    <property type="entry name" value="Lipase_3"/>
    <property type="match status" value="1"/>
</dbReference>
<dbReference type="InterPro" id="IPR029058">
    <property type="entry name" value="AB_hydrolase_fold"/>
</dbReference>
<keyword evidence="1" id="KW-0812">Transmembrane</keyword>
<dbReference type="AlphaFoldDB" id="A0A382Z8E9"/>
<evidence type="ECO:0000256" key="1">
    <source>
        <dbReference type="SAM" id="Phobius"/>
    </source>
</evidence>
<dbReference type="InterPro" id="IPR002921">
    <property type="entry name" value="Fungal_lipase-type"/>
</dbReference>
<reference evidence="3" key="1">
    <citation type="submission" date="2018-05" db="EMBL/GenBank/DDBJ databases">
        <authorList>
            <person name="Lanie J.A."/>
            <person name="Ng W.-L."/>
            <person name="Kazmierczak K.M."/>
            <person name="Andrzejewski T.M."/>
            <person name="Davidsen T.M."/>
            <person name="Wayne K.J."/>
            <person name="Tettelin H."/>
            <person name="Glass J.I."/>
            <person name="Rusch D."/>
            <person name="Podicherti R."/>
            <person name="Tsui H.-C.T."/>
            <person name="Winkler M.E."/>
        </authorList>
    </citation>
    <scope>NUCLEOTIDE SEQUENCE</scope>
</reference>
<evidence type="ECO:0000259" key="2">
    <source>
        <dbReference type="Pfam" id="PF01764"/>
    </source>
</evidence>